<gene>
    <name evidence="2" type="ORF">EV210_11087</name>
</gene>
<reference evidence="2 3" key="1">
    <citation type="submission" date="2019-03" db="EMBL/GenBank/DDBJ databases">
        <title>Genomic Encyclopedia of Type Strains, Phase IV (KMG-IV): sequencing the most valuable type-strain genomes for metagenomic binning, comparative biology and taxonomic classification.</title>
        <authorList>
            <person name="Goeker M."/>
        </authorList>
    </citation>
    <scope>NUCLEOTIDE SEQUENCE [LARGE SCALE GENOMIC DNA]</scope>
    <source>
        <strain evidence="2 3">DSM 15969</strain>
    </source>
</reference>
<sequence>MQKMRDLLGLPILEIETGIQIGEVREVILDIGMASVIGIMVSGSSRFTDTQGFFFHDLFSLGRDAVTVRNSHQAIAEIVSSEATCSLRELLNKQILTEAGLNLGVLVDVFFEASTGEIKAYQVSDGIITDLIHGRRLMPLPQVQVVGGDKLIVPETMAQLIHPEPQE</sequence>
<organism evidence="2 3">
    <name type="scientific">Anaerospora hongkongensis</name>
    <dbReference type="NCBI Taxonomy" id="244830"/>
    <lineage>
        <taxon>Bacteria</taxon>
        <taxon>Bacillati</taxon>
        <taxon>Bacillota</taxon>
        <taxon>Negativicutes</taxon>
        <taxon>Selenomonadales</taxon>
        <taxon>Sporomusaceae</taxon>
        <taxon>Anaerospora</taxon>
    </lineage>
</organism>
<dbReference type="Pfam" id="PF05239">
    <property type="entry name" value="PRC"/>
    <property type="match status" value="2"/>
</dbReference>
<dbReference type="InterPro" id="IPR011033">
    <property type="entry name" value="PRC_barrel-like_sf"/>
</dbReference>
<dbReference type="Proteomes" id="UP000295063">
    <property type="component" value="Unassembled WGS sequence"/>
</dbReference>
<dbReference type="RefSeq" id="WP_132082187.1">
    <property type="nucleotide sequence ID" value="NZ_SLUI01000010.1"/>
</dbReference>
<dbReference type="Gene3D" id="2.30.30.240">
    <property type="entry name" value="PRC-barrel domain"/>
    <property type="match status" value="2"/>
</dbReference>
<name>A0A4R1PYW6_9FIRM</name>
<dbReference type="InterPro" id="IPR027275">
    <property type="entry name" value="PRC-brl_dom"/>
</dbReference>
<proteinExistence type="predicted"/>
<evidence type="ECO:0000313" key="3">
    <source>
        <dbReference type="Proteomes" id="UP000295063"/>
    </source>
</evidence>
<dbReference type="EMBL" id="SLUI01000010">
    <property type="protein sequence ID" value="TCL35843.1"/>
    <property type="molecule type" value="Genomic_DNA"/>
</dbReference>
<evidence type="ECO:0000259" key="1">
    <source>
        <dbReference type="Pfam" id="PF05239"/>
    </source>
</evidence>
<dbReference type="SUPFAM" id="SSF50346">
    <property type="entry name" value="PRC-barrel domain"/>
    <property type="match status" value="1"/>
</dbReference>
<feature type="domain" description="PRC-barrel" evidence="1">
    <location>
        <begin position="5"/>
        <end position="48"/>
    </location>
</feature>
<comment type="caution">
    <text evidence="2">The sequence shown here is derived from an EMBL/GenBank/DDBJ whole genome shotgun (WGS) entry which is preliminary data.</text>
</comment>
<dbReference type="AlphaFoldDB" id="A0A4R1PYW6"/>
<evidence type="ECO:0000313" key="2">
    <source>
        <dbReference type="EMBL" id="TCL35843.1"/>
    </source>
</evidence>
<feature type="domain" description="PRC-barrel" evidence="1">
    <location>
        <begin position="87"/>
        <end position="156"/>
    </location>
</feature>
<accession>A0A4R1PYW6</accession>
<dbReference type="OrthoDB" id="1707618at2"/>
<protein>
    <submittedName>
        <fullName evidence="2">Uncharacterized protein YrrD</fullName>
    </submittedName>
</protein>
<keyword evidence="3" id="KW-1185">Reference proteome</keyword>